<keyword evidence="6" id="KW-1185">Reference proteome</keyword>
<dbReference type="InterPro" id="IPR038005">
    <property type="entry name" value="RX-like_CC"/>
</dbReference>
<name>A0AAP0KW09_9MAGN</name>
<evidence type="ECO:0000256" key="1">
    <source>
        <dbReference type="ARBA" id="ARBA00022737"/>
    </source>
</evidence>
<dbReference type="Proteomes" id="UP001420932">
    <property type="component" value="Unassembled WGS sequence"/>
</dbReference>
<organism evidence="5 6">
    <name type="scientific">Stephania yunnanensis</name>
    <dbReference type="NCBI Taxonomy" id="152371"/>
    <lineage>
        <taxon>Eukaryota</taxon>
        <taxon>Viridiplantae</taxon>
        <taxon>Streptophyta</taxon>
        <taxon>Embryophyta</taxon>
        <taxon>Tracheophyta</taxon>
        <taxon>Spermatophyta</taxon>
        <taxon>Magnoliopsida</taxon>
        <taxon>Ranunculales</taxon>
        <taxon>Menispermaceae</taxon>
        <taxon>Menispermoideae</taxon>
        <taxon>Cissampelideae</taxon>
        <taxon>Stephania</taxon>
    </lineage>
</organism>
<dbReference type="Pfam" id="PF18052">
    <property type="entry name" value="Rx_N"/>
    <property type="match status" value="1"/>
</dbReference>
<dbReference type="EMBL" id="JBBNAF010000003">
    <property type="protein sequence ID" value="KAK9159601.1"/>
    <property type="molecule type" value="Genomic_DNA"/>
</dbReference>
<dbReference type="GO" id="GO:0000166">
    <property type="term" value="F:nucleotide binding"/>
    <property type="evidence" value="ECO:0007669"/>
    <property type="project" value="UniProtKB-KW"/>
</dbReference>
<feature type="domain" description="Disease resistance N-terminal" evidence="4">
    <location>
        <begin position="13"/>
        <end position="88"/>
    </location>
</feature>
<dbReference type="PANTHER" id="PTHR19338:SF73">
    <property type="entry name" value="DISEASE RESISTANCE PROTEIN RGA2-LIKE"/>
    <property type="match status" value="1"/>
</dbReference>
<dbReference type="CDD" id="cd14798">
    <property type="entry name" value="RX-CC_like"/>
    <property type="match status" value="1"/>
</dbReference>
<evidence type="ECO:0000313" key="6">
    <source>
        <dbReference type="Proteomes" id="UP001420932"/>
    </source>
</evidence>
<gene>
    <name evidence="5" type="ORF">Syun_005942</name>
</gene>
<accession>A0AAP0KW09</accession>
<keyword evidence="1" id="KW-0677">Repeat</keyword>
<keyword evidence="3" id="KW-0611">Plant defense</keyword>
<evidence type="ECO:0000256" key="2">
    <source>
        <dbReference type="ARBA" id="ARBA00022741"/>
    </source>
</evidence>
<keyword evidence="2" id="KW-0547">Nucleotide-binding</keyword>
<comment type="caution">
    <text evidence="5">The sequence shown here is derived from an EMBL/GenBank/DDBJ whole genome shotgun (WGS) entry which is preliminary data.</text>
</comment>
<proteinExistence type="predicted"/>
<dbReference type="AlphaFoldDB" id="A0AAP0KW09"/>
<dbReference type="GO" id="GO:0006952">
    <property type="term" value="P:defense response"/>
    <property type="evidence" value="ECO:0007669"/>
    <property type="project" value="UniProtKB-KW"/>
</dbReference>
<evidence type="ECO:0000313" key="5">
    <source>
        <dbReference type="EMBL" id="KAK9159601.1"/>
    </source>
</evidence>
<reference evidence="5 6" key="1">
    <citation type="submission" date="2024-01" db="EMBL/GenBank/DDBJ databases">
        <title>Genome assemblies of Stephania.</title>
        <authorList>
            <person name="Yang L."/>
        </authorList>
    </citation>
    <scope>NUCLEOTIDE SEQUENCE [LARGE SCALE GENOMIC DNA]</scope>
    <source>
        <strain evidence="5">YNDBR</strain>
        <tissue evidence="5">Leaf</tissue>
    </source>
</reference>
<dbReference type="InterPro" id="IPR041118">
    <property type="entry name" value="Rx_N"/>
</dbReference>
<evidence type="ECO:0000259" key="4">
    <source>
        <dbReference type="Pfam" id="PF18052"/>
    </source>
</evidence>
<dbReference type="PANTHER" id="PTHR19338">
    <property type="entry name" value="TRANSLOCASE OF INNER MITOCHONDRIAL MEMBRANE 13 HOMOLOG"/>
    <property type="match status" value="1"/>
</dbReference>
<sequence>MAEMIAEAVAGGIVERAISLAIDELGLVIGVKGEVKKLKAVLTHIQAVLQDAEEKQVKENQVKVWLQELEQVSYDAEDVLDEIAYNELKYGIAF</sequence>
<protein>
    <recommendedName>
        <fullName evidence="4">Disease resistance N-terminal domain-containing protein</fullName>
    </recommendedName>
</protein>
<dbReference type="Gene3D" id="1.20.5.4130">
    <property type="match status" value="1"/>
</dbReference>
<evidence type="ECO:0000256" key="3">
    <source>
        <dbReference type="ARBA" id="ARBA00022821"/>
    </source>
</evidence>